<feature type="transmembrane region" description="Helical" evidence="1">
    <location>
        <begin position="123"/>
        <end position="145"/>
    </location>
</feature>
<evidence type="ECO:0000256" key="1">
    <source>
        <dbReference type="SAM" id="Phobius"/>
    </source>
</evidence>
<keyword evidence="1" id="KW-0812">Transmembrane</keyword>
<feature type="transmembrane region" description="Helical" evidence="1">
    <location>
        <begin position="203"/>
        <end position="224"/>
    </location>
</feature>
<dbReference type="EMBL" id="JAKZBV010000001">
    <property type="protein sequence ID" value="MCH6469616.1"/>
    <property type="molecule type" value="Genomic_DNA"/>
</dbReference>
<sequence>MGASSAAFEDRTRNFDSLPHHSRLRLAVMLAVGLAAAVAVGVLENWAYAPALGWAAASATYLVWVWAIIGRLDASATAAHARREDPGRGFSDALVLAATLASFAGVALILLEASSAQAHAKDAIVALALGSIALSWLLVHTLFALRYASIYYRDGAGVDFNEDKPPRYMDFAYLSFTVGMTFQVSDTDLNTDPVRGTVLRQALLSYLLGAIVLATTINLVSVLIH</sequence>
<dbReference type="RefSeq" id="WP_241053011.1">
    <property type="nucleotide sequence ID" value="NZ_JAKZBV010000001.1"/>
</dbReference>
<keyword evidence="1" id="KW-0472">Membrane</keyword>
<dbReference type="Pfam" id="PF07077">
    <property type="entry name" value="DUF1345"/>
    <property type="match status" value="1"/>
</dbReference>
<reference evidence="2 3" key="1">
    <citation type="submission" date="2022-03" db="EMBL/GenBank/DDBJ databases">
        <title>Sinomonas sp. isolated from a soil.</title>
        <authorList>
            <person name="Han J."/>
            <person name="Kim D.-U."/>
        </authorList>
    </citation>
    <scope>NUCLEOTIDE SEQUENCE [LARGE SCALE GENOMIC DNA]</scope>
    <source>
        <strain evidence="2 3">5-5</strain>
    </source>
</reference>
<keyword evidence="1" id="KW-1133">Transmembrane helix</keyword>
<name>A0ABS9TZ34_9MICC</name>
<accession>A0ABS9TZ34</accession>
<comment type="caution">
    <text evidence="2">The sequence shown here is derived from an EMBL/GenBank/DDBJ whole genome shotgun (WGS) entry which is preliminary data.</text>
</comment>
<gene>
    <name evidence="2" type="ORF">L0M17_06390</name>
</gene>
<feature type="transmembrane region" description="Helical" evidence="1">
    <location>
        <begin position="49"/>
        <end position="69"/>
    </location>
</feature>
<dbReference type="InterPro" id="IPR009781">
    <property type="entry name" value="DUF1345"/>
</dbReference>
<organism evidence="2 3">
    <name type="scientific">Sinomonas terrae</name>
    <dbReference type="NCBI Taxonomy" id="2908838"/>
    <lineage>
        <taxon>Bacteria</taxon>
        <taxon>Bacillati</taxon>
        <taxon>Actinomycetota</taxon>
        <taxon>Actinomycetes</taxon>
        <taxon>Micrococcales</taxon>
        <taxon>Micrococcaceae</taxon>
        <taxon>Sinomonas</taxon>
    </lineage>
</organism>
<proteinExistence type="predicted"/>
<evidence type="ECO:0000313" key="3">
    <source>
        <dbReference type="Proteomes" id="UP001202922"/>
    </source>
</evidence>
<protein>
    <submittedName>
        <fullName evidence="2">DUF1345 domain-containing protein</fullName>
    </submittedName>
</protein>
<feature type="transmembrane region" description="Helical" evidence="1">
    <location>
        <begin position="90"/>
        <end position="111"/>
    </location>
</feature>
<dbReference type="Proteomes" id="UP001202922">
    <property type="component" value="Unassembled WGS sequence"/>
</dbReference>
<feature type="transmembrane region" description="Helical" evidence="1">
    <location>
        <begin position="24"/>
        <end position="43"/>
    </location>
</feature>
<evidence type="ECO:0000313" key="2">
    <source>
        <dbReference type="EMBL" id="MCH6469616.1"/>
    </source>
</evidence>
<keyword evidence="3" id="KW-1185">Reference proteome</keyword>